<proteinExistence type="predicted"/>
<feature type="non-terminal residue" evidence="2">
    <location>
        <position position="1"/>
    </location>
</feature>
<dbReference type="AlphaFoldDB" id="A0AAV2ASF9"/>
<feature type="region of interest" description="Disordered" evidence="1">
    <location>
        <begin position="1"/>
        <end position="75"/>
    </location>
</feature>
<feature type="compositionally biased region" description="Basic and acidic residues" evidence="1">
    <location>
        <begin position="11"/>
        <end position="23"/>
    </location>
</feature>
<evidence type="ECO:0000256" key="1">
    <source>
        <dbReference type="SAM" id="MobiDB-lite"/>
    </source>
</evidence>
<gene>
    <name evidence="2" type="ORF">LARSCL_LOCUS14135</name>
</gene>
<name>A0AAV2ASF9_9ARAC</name>
<feature type="compositionally biased region" description="Polar residues" evidence="1">
    <location>
        <begin position="45"/>
        <end position="75"/>
    </location>
</feature>
<dbReference type="EMBL" id="CAXIEN010000200">
    <property type="protein sequence ID" value="CAL1286244.1"/>
    <property type="molecule type" value="Genomic_DNA"/>
</dbReference>
<evidence type="ECO:0000313" key="2">
    <source>
        <dbReference type="EMBL" id="CAL1286244.1"/>
    </source>
</evidence>
<accession>A0AAV2ASF9</accession>
<feature type="non-terminal residue" evidence="2">
    <location>
        <position position="75"/>
    </location>
</feature>
<keyword evidence="3" id="KW-1185">Reference proteome</keyword>
<protein>
    <submittedName>
        <fullName evidence="2">Uncharacterized protein</fullName>
    </submittedName>
</protein>
<evidence type="ECO:0000313" key="3">
    <source>
        <dbReference type="Proteomes" id="UP001497382"/>
    </source>
</evidence>
<reference evidence="2 3" key="1">
    <citation type="submission" date="2024-04" db="EMBL/GenBank/DDBJ databases">
        <authorList>
            <person name="Rising A."/>
            <person name="Reimegard J."/>
            <person name="Sonavane S."/>
            <person name="Akerstrom W."/>
            <person name="Nylinder S."/>
            <person name="Hedman E."/>
            <person name="Kallberg Y."/>
        </authorList>
    </citation>
    <scope>NUCLEOTIDE SEQUENCE [LARGE SCALE GENOMIC DNA]</scope>
</reference>
<organism evidence="2 3">
    <name type="scientific">Larinioides sclopetarius</name>
    <dbReference type="NCBI Taxonomy" id="280406"/>
    <lineage>
        <taxon>Eukaryota</taxon>
        <taxon>Metazoa</taxon>
        <taxon>Ecdysozoa</taxon>
        <taxon>Arthropoda</taxon>
        <taxon>Chelicerata</taxon>
        <taxon>Arachnida</taxon>
        <taxon>Araneae</taxon>
        <taxon>Araneomorphae</taxon>
        <taxon>Entelegynae</taxon>
        <taxon>Araneoidea</taxon>
        <taxon>Araneidae</taxon>
        <taxon>Larinioides</taxon>
    </lineage>
</organism>
<sequence>TFCLIQHRNRLTPEKSQSSKDDVTPPELTSVHIPKITRSRRETTKLNSKAGGNNSTRPMTSLPGQEGNNSTRGDG</sequence>
<dbReference type="Proteomes" id="UP001497382">
    <property type="component" value="Unassembled WGS sequence"/>
</dbReference>
<comment type="caution">
    <text evidence="2">The sequence shown here is derived from an EMBL/GenBank/DDBJ whole genome shotgun (WGS) entry which is preliminary data.</text>
</comment>